<dbReference type="GO" id="GO:0003677">
    <property type="term" value="F:DNA binding"/>
    <property type="evidence" value="ECO:0007669"/>
    <property type="project" value="UniProtKB-UniRule"/>
</dbReference>
<keyword evidence="6" id="KW-0237">DNA synthesis</keyword>
<dbReference type="PROSITE" id="PS00522">
    <property type="entry name" value="DNA_POLYMERASE_X"/>
    <property type="match status" value="1"/>
</dbReference>
<gene>
    <name evidence="16" type="ORF">KP79_PYT17046</name>
</gene>
<dbReference type="CDD" id="cd00141">
    <property type="entry name" value="NT_POLXc"/>
    <property type="match status" value="1"/>
</dbReference>
<keyword evidence="8 13" id="KW-0548">Nucleotidyltransferase</keyword>
<dbReference type="PANTHER" id="PTHR11276:SF40">
    <property type="entry name" value="BRCT DOMAIN-CONTAINING PROTEIN"/>
    <property type="match status" value="1"/>
</dbReference>
<dbReference type="GO" id="GO:0016829">
    <property type="term" value="F:lyase activity"/>
    <property type="evidence" value="ECO:0007669"/>
    <property type="project" value="UniProtKB-KW"/>
</dbReference>
<keyword evidence="12 13" id="KW-0539">Nucleus</keyword>
<accession>A0A210R1W9</accession>
<dbReference type="InterPro" id="IPR028207">
    <property type="entry name" value="DNA_pol_B_palm_palm"/>
</dbReference>
<dbReference type="PRINTS" id="PR00870">
    <property type="entry name" value="DNAPOLXBETA"/>
</dbReference>
<dbReference type="InterPro" id="IPR037160">
    <property type="entry name" value="DNA_Pol_thumb_sf"/>
</dbReference>
<dbReference type="InterPro" id="IPR002054">
    <property type="entry name" value="DNA-dir_DNA_pol_X"/>
</dbReference>
<comment type="subcellular location">
    <subcellularLocation>
        <location evidence="3 13">Nucleus</location>
    </subcellularLocation>
</comment>
<dbReference type="Pfam" id="PF10391">
    <property type="entry name" value="DNA_pol_lambd_f"/>
    <property type="match status" value="1"/>
</dbReference>
<dbReference type="GO" id="GO:0005634">
    <property type="term" value="C:nucleus"/>
    <property type="evidence" value="ECO:0007669"/>
    <property type="project" value="UniProtKB-SubCell"/>
</dbReference>
<dbReference type="SUPFAM" id="SSF52113">
    <property type="entry name" value="BRCT domain"/>
    <property type="match status" value="1"/>
</dbReference>
<dbReference type="GO" id="GO:0046872">
    <property type="term" value="F:metal ion binding"/>
    <property type="evidence" value="ECO:0007669"/>
    <property type="project" value="UniProtKB-UniRule"/>
</dbReference>
<evidence type="ECO:0000256" key="9">
    <source>
        <dbReference type="ARBA" id="ARBA00022723"/>
    </source>
</evidence>
<dbReference type="SUPFAM" id="SSF47802">
    <property type="entry name" value="DNA polymerase beta, N-terminal domain-like"/>
    <property type="match status" value="1"/>
</dbReference>
<proteinExistence type="inferred from homology"/>
<keyword evidence="11" id="KW-0456">Lyase</keyword>
<dbReference type="Proteomes" id="UP000242188">
    <property type="component" value="Unassembled WGS sequence"/>
</dbReference>
<dbReference type="PIRSF" id="PIRSF000817">
    <property type="entry name" value="DNA_NT"/>
    <property type="match status" value="1"/>
</dbReference>
<organism evidence="16 17">
    <name type="scientific">Mizuhopecten yessoensis</name>
    <name type="common">Japanese scallop</name>
    <name type="synonym">Patinopecten yessoensis</name>
    <dbReference type="NCBI Taxonomy" id="6573"/>
    <lineage>
        <taxon>Eukaryota</taxon>
        <taxon>Metazoa</taxon>
        <taxon>Spiralia</taxon>
        <taxon>Lophotrochozoa</taxon>
        <taxon>Mollusca</taxon>
        <taxon>Bivalvia</taxon>
        <taxon>Autobranchia</taxon>
        <taxon>Pteriomorphia</taxon>
        <taxon>Pectinida</taxon>
        <taxon>Pectinoidea</taxon>
        <taxon>Pectinidae</taxon>
        <taxon>Mizuhopecten</taxon>
    </lineage>
</organism>
<dbReference type="SMART" id="SM00483">
    <property type="entry name" value="POLXc"/>
    <property type="match status" value="1"/>
</dbReference>
<evidence type="ECO:0000313" key="16">
    <source>
        <dbReference type="EMBL" id="OWF55063.1"/>
    </source>
</evidence>
<evidence type="ECO:0000256" key="14">
    <source>
        <dbReference type="PIRSR" id="PIRSR000817-1"/>
    </source>
</evidence>
<evidence type="ECO:0000256" key="3">
    <source>
        <dbReference type="ARBA" id="ARBA00004123"/>
    </source>
</evidence>
<dbReference type="InterPro" id="IPR019843">
    <property type="entry name" value="DNA_pol-X_BS"/>
</dbReference>
<feature type="binding site" evidence="14">
    <location>
        <position position="454"/>
    </location>
    <ligand>
        <name>Mg(2+)</name>
        <dbReference type="ChEBI" id="CHEBI:18420"/>
    </ligand>
</feature>
<dbReference type="InterPro" id="IPR036420">
    <property type="entry name" value="BRCT_dom_sf"/>
</dbReference>
<dbReference type="GO" id="GO:0006303">
    <property type="term" value="P:double-strand break repair via nonhomologous end joining"/>
    <property type="evidence" value="ECO:0007669"/>
    <property type="project" value="TreeGrafter"/>
</dbReference>
<dbReference type="PRINTS" id="PR00869">
    <property type="entry name" value="DNAPOLX"/>
</dbReference>
<dbReference type="PROSITE" id="PS50172">
    <property type="entry name" value="BRCT"/>
    <property type="match status" value="1"/>
</dbReference>
<name>A0A210R1W9_MIZYE</name>
<evidence type="ECO:0000256" key="8">
    <source>
        <dbReference type="ARBA" id="ARBA00022695"/>
    </source>
</evidence>
<evidence type="ECO:0000256" key="2">
    <source>
        <dbReference type="ARBA" id="ARBA00001946"/>
    </source>
</evidence>
<evidence type="ECO:0000256" key="13">
    <source>
        <dbReference type="PIRNR" id="PIRNR000817"/>
    </source>
</evidence>
<dbReference type="Gene3D" id="3.30.210.10">
    <property type="entry name" value="DNA polymerase, thumb domain"/>
    <property type="match status" value="1"/>
</dbReference>
<dbReference type="InterPro" id="IPR018944">
    <property type="entry name" value="DNA_pol_lambd_fingers_domain"/>
</dbReference>
<evidence type="ECO:0000256" key="4">
    <source>
        <dbReference type="ARBA" id="ARBA00008323"/>
    </source>
</evidence>
<evidence type="ECO:0000256" key="6">
    <source>
        <dbReference type="ARBA" id="ARBA00022634"/>
    </source>
</evidence>
<dbReference type="OrthoDB" id="205514at2759"/>
<dbReference type="InterPro" id="IPR029398">
    <property type="entry name" value="PolB_thumb"/>
</dbReference>
<comment type="cofactor">
    <cofactor evidence="2 14">
        <name>Mg(2+)</name>
        <dbReference type="ChEBI" id="CHEBI:18420"/>
    </cofactor>
</comment>
<feature type="binding site" evidence="14">
    <location>
        <position position="322"/>
    </location>
    <ligand>
        <name>Mg(2+)</name>
        <dbReference type="ChEBI" id="CHEBI:18420"/>
    </ligand>
</feature>
<dbReference type="InterPro" id="IPR027421">
    <property type="entry name" value="DNA_pol_lamdba_lyase_dom_sf"/>
</dbReference>
<comment type="similarity">
    <text evidence="4 13">Belongs to the DNA polymerase type-X family.</text>
</comment>
<protein>
    <recommendedName>
        <fullName evidence="5">DNA polymerase lambda</fullName>
    </recommendedName>
</protein>
<dbReference type="FunFam" id="3.30.210.10:FF:000005">
    <property type="entry name" value="DNA polymerase IV"/>
    <property type="match status" value="1"/>
</dbReference>
<dbReference type="PANTHER" id="PTHR11276">
    <property type="entry name" value="DNA POLYMERASE TYPE-X FAMILY MEMBER"/>
    <property type="match status" value="1"/>
</dbReference>
<dbReference type="Gene3D" id="3.30.460.10">
    <property type="entry name" value="Beta Polymerase, domain 2"/>
    <property type="match status" value="1"/>
</dbReference>
<evidence type="ECO:0000256" key="1">
    <source>
        <dbReference type="ARBA" id="ARBA00001936"/>
    </source>
</evidence>
<keyword evidence="10 13" id="KW-0460">Magnesium</keyword>
<evidence type="ECO:0000259" key="15">
    <source>
        <dbReference type="PROSITE" id="PS50172"/>
    </source>
</evidence>
<dbReference type="Gene3D" id="1.10.150.110">
    <property type="entry name" value="DNA polymerase beta, N-terminal domain-like"/>
    <property type="match status" value="1"/>
</dbReference>
<evidence type="ECO:0000256" key="5">
    <source>
        <dbReference type="ARBA" id="ARBA00016513"/>
    </source>
</evidence>
<dbReference type="InterPro" id="IPR002008">
    <property type="entry name" value="DNA_pol_X_beta-like"/>
</dbReference>
<evidence type="ECO:0000313" key="17">
    <source>
        <dbReference type="Proteomes" id="UP000242188"/>
    </source>
</evidence>
<dbReference type="STRING" id="6573.A0A210R1W9"/>
<dbReference type="InterPro" id="IPR043519">
    <property type="entry name" value="NT_sf"/>
</dbReference>
<evidence type="ECO:0000256" key="11">
    <source>
        <dbReference type="ARBA" id="ARBA00023239"/>
    </source>
</evidence>
<dbReference type="GO" id="GO:0003887">
    <property type="term" value="F:DNA-directed DNA polymerase activity"/>
    <property type="evidence" value="ECO:0007669"/>
    <property type="project" value="UniProtKB-UniRule"/>
</dbReference>
<sequence>MSTPEASTSESKPVCVYIVPTRIQKKRLKDIKSAARRKKLSFVESFCPKVTHIVSELDNRLKVARKLKIVDHSILIGIELLRLTWFTACIKKAEILPIEDEHRIPDPPPEEECAAPIETLPQITTTEWACQRATPLRHFNEIFCTALEVLQLKAEFIDSGQDHLRSLAFRRASCVLKSLPFMITNVKQVKGQKDIGGHSRQVIKEILGEGFATEVEETLKDAWFQKVKLFSTIFGVGPATAKIWVEQGVNTVAEALVKCERKNWMVQWGLAFHDDLSDLVQLIEAENLTAVIRAEAERILPGVIVTLTGGFRRGKTNGHDVDLLFSHPEEGKEVNFLPKLLTQLEQRSLILCGKLEKSSYGDRVLSRDYNTKGHMDHYEKWIGLMKLPKRFCHEKIDPSEYRFLMSNNAPVRGVENCTVDDYEPHSKKQRMCDGEPSAMSLASVPRTWTARRVDLVIAPYSMYYYALLGWTGSKQFNRDIRLYSQKSLNQKLTSHGLWNFEQNKKLPAANEEEIFEHLSLTYQKPSDRNC</sequence>
<dbReference type="Pfam" id="PF14791">
    <property type="entry name" value="DNA_pol_B_thumb"/>
    <property type="match status" value="1"/>
</dbReference>
<evidence type="ECO:0000256" key="12">
    <source>
        <dbReference type="ARBA" id="ARBA00023242"/>
    </source>
</evidence>
<feature type="domain" description="BRCT" evidence="15">
    <location>
        <begin position="16"/>
        <end position="103"/>
    </location>
</feature>
<keyword evidence="9 13" id="KW-0479">Metal-binding</keyword>
<dbReference type="Gene3D" id="3.40.50.10190">
    <property type="entry name" value="BRCT domain"/>
    <property type="match status" value="1"/>
</dbReference>
<dbReference type="SUPFAM" id="SSF81585">
    <property type="entry name" value="PsbU/PolX domain-like"/>
    <property type="match status" value="1"/>
</dbReference>
<dbReference type="InterPro" id="IPR001357">
    <property type="entry name" value="BRCT_dom"/>
</dbReference>
<comment type="caution">
    <text evidence="16">The sequence shown here is derived from an EMBL/GenBank/DDBJ whole genome shotgun (WGS) entry which is preliminary data.</text>
</comment>
<reference evidence="16 17" key="1">
    <citation type="journal article" date="2017" name="Nat. Ecol. Evol.">
        <title>Scallop genome provides insights into evolution of bilaterian karyotype and development.</title>
        <authorList>
            <person name="Wang S."/>
            <person name="Zhang J."/>
            <person name="Jiao W."/>
            <person name="Li J."/>
            <person name="Xun X."/>
            <person name="Sun Y."/>
            <person name="Guo X."/>
            <person name="Huan P."/>
            <person name="Dong B."/>
            <person name="Zhang L."/>
            <person name="Hu X."/>
            <person name="Sun X."/>
            <person name="Wang J."/>
            <person name="Zhao C."/>
            <person name="Wang Y."/>
            <person name="Wang D."/>
            <person name="Huang X."/>
            <person name="Wang R."/>
            <person name="Lv J."/>
            <person name="Li Y."/>
            <person name="Zhang Z."/>
            <person name="Liu B."/>
            <person name="Lu W."/>
            <person name="Hui Y."/>
            <person name="Liang J."/>
            <person name="Zhou Z."/>
            <person name="Hou R."/>
            <person name="Li X."/>
            <person name="Liu Y."/>
            <person name="Li H."/>
            <person name="Ning X."/>
            <person name="Lin Y."/>
            <person name="Zhao L."/>
            <person name="Xing Q."/>
            <person name="Dou J."/>
            <person name="Li Y."/>
            <person name="Mao J."/>
            <person name="Guo H."/>
            <person name="Dou H."/>
            <person name="Li T."/>
            <person name="Mu C."/>
            <person name="Jiang W."/>
            <person name="Fu Q."/>
            <person name="Fu X."/>
            <person name="Miao Y."/>
            <person name="Liu J."/>
            <person name="Yu Q."/>
            <person name="Li R."/>
            <person name="Liao H."/>
            <person name="Li X."/>
            <person name="Kong Y."/>
            <person name="Jiang Z."/>
            <person name="Chourrout D."/>
            <person name="Li R."/>
            <person name="Bao Z."/>
        </authorList>
    </citation>
    <scope>NUCLEOTIDE SEQUENCE [LARGE SCALE GENOMIC DNA]</scope>
    <source>
        <strain evidence="16 17">PY_sf001</strain>
    </source>
</reference>
<dbReference type="InterPro" id="IPR001726">
    <property type="entry name" value="TdT/Mu"/>
</dbReference>
<comment type="cofactor">
    <cofactor evidence="1">
        <name>Mn(2+)</name>
        <dbReference type="ChEBI" id="CHEBI:29035"/>
    </cofactor>
</comment>
<keyword evidence="7 13" id="KW-0808">Transferase</keyword>
<dbReference type="InterPro" id="IPR022312">
    <property type="entry name" value="DNA_pol_X"/>
</dbReference>
<evidence type="ECO:0000256" key="7">
    <source>
        <dbReference type="ARBA" id="ARBA00022679"/>
    </source>
</evidence>
<dbReference type="Pfam" id="PF14792">
    <property type="entry name" value="DNA_pol_B_palm"/>
    <property type="match status" value="1"/>
</dbReference>
<dbReference type="EMBL" id="NEDP02000770">
    <property type="protein sequence ID" value="OWF55063.1"/>
    <property type="molecule type" value="Genomic_DNA"/>
</dbReference>
<dbReference type="Gene3D" id="1.10.150.20">
    <property type="entry name" value="5' to 3' exonuclease, C-terminal subdomain"/>
    <property type="match status" value="1"/>
</dbReference>
<dbReference type="AlphaFoldDB" id="A0A210R1W9"/>
<feature type="binding site" evidence="14">
    <location>
        <position position="320"/>
    </location>
    <ligand>
        <name>Mg(2+)</name>
        <dbReference type="ChEBI" id="CHEBI:18420"/>
    </ligand>
</feature>
<evidence type="ECO:0000256" key="10">
    <source>
        <dbReference type="ARBA" id="ARBA00022842"/>
    </source>
</evidence>
<keyword evidence="17" id="KW-1185">Reference proteome</keyword>
<dbReference type="SUPFAM" id="SSF81301">
    <property type="entry name" value="Nucleotidyltransferase"/>
    <property type="match status" value="1"/>
</dbReference>